<feature type="transmembrane region" description="Helical" evidence="1">
    <location>
        <begin position="85"/>
        <end position="104"/>
    </location>
</feature>
<keyword evidence="3" id="KW-1185">Reference proteome</keyword>
<dbReference type="EMBL" id="CP002467">
    <property type="protein sequence ID" value="ADV82318.1"/>
    <property type="molecule type" value="Genomic_DNA"/>
</dbReference>
<keyword evidence="1" id="KW-0812">Transmembrane</keyword>
<dbReference type="KEGG" id="tsa:AciPR4_1495"/>
<dbReference type="HOGENOM" id="CLU_2144654_0_0_0"/>
<gene>
    <name evidence="2" type="ordered locus">AciPR4_1495</name>
</gene>
<dbReference type="eggNOG" id="ENOG502ZR9F">
    <property type="taxonomic scope" value="Bacteria"/>
</dbReference>
<name>E8V1N7_TERSS</name>
<feature type="transmembrane region" description="Helical" evidence="1">
    <location>
        <begin position="53"/>
        <end position="73"/>
    </location>
</feature>
<dbReference type="AlphaFoldDB" id="E8V1N7"/>
<accession>E8V1N7</accession>
<dbReference type="STRING" id="401053.AciPR4_1495"/>
<reference evidence="2 3" key="1">
    <citation type="journal article" date="2012" name="Stand. Genomic Sci.">
        <title>Complete genome sequence of Terriglobus saanensis type strain SP1PR4(T), an Acidobacteria from tundra soil.</title>
        <authorList>
            <person name="Rawat S.R."/>
            <person name="Mannisto M.K."/>
            <person name="Starovoytov V."/>
            <person name="Goodwin L."/>
            <person name="Nolan M."/>
            <person name="Hauser L."/>
            <person name="Land M."/>
            <person name="Davenport K.W."/>
            <person name="Woyke T."/>
            <person name="Haggblom M.M."/>
        </authorList>
    </citation>
    <scope>NUCLEOTIDE SEQUENCE</scope>
    <source>
        <strain evidence="3">ATCC BAA-1853 / DSM 23119 / SP1PR4</strain>
    </source>
</reference>
<dbReference type="OrthoDB" id="123348at2"/>
<evidence type="ECO:0000313" key="3">
    <source>
        <dbReference type="Proteomes" id="UP000006844"/>
    </source>
</evidence>
<dbReference type="RefSeq" id="WP_013568051.1">
    <property type="nucleotide sequence ID" value="NC_014963.1"/>
</dbReference>
<proteinExistence type="predicted"/>
<dbReference type="Proteomes" id="UP000006844">
    <property type="component" value="Chromosome"/>
</dbReference>
<keyword evidence="1" id="KW-1133">Transmembrane helix</keyword>
<evidence type="ECO:0000256" key="1">
    <source>
        <dbReference type="SAM" id="Phobius"/>
    </source>
</evidence>
<protein>
    <submittedName>
        <fullName evidence="2">Uncharacterized protein</fullName>
    </submittedName>
</protein>
<organism evidence="2 3">
    <name type="scientific">Terriglobus saanensis (strain ATCC BAA-1853 / DSM 23119 / SP1PR4)</name>
    <dbReference type="NCBI Taxonomy" id="401053"/>
    <lineage>
        <taxon>Bacteria</taxon>
        <taxon>Pseudomonadati</taxon>
        <taxon>Acidobacteriota</taxon>
        <taxon>Terriglobia</taxon>
        <taxon>Terriglobales</taxon>
        <taxon>Acidobacteriaceae</taxon>
        <taxon>Terriglobus</taxon>
    </lineage>
</organism>
<evidence type="ECO:0000313" key="2">
    <source>
        <dbReference type="EMBL" id="ADV82318.1"/>
    </source>
</evidence>
<keyword evidence="1" id="KW-0472">Membrane</keyword>
<sequence length="112" mass="12329">MSEMEINQDDAMLDALIVQALETQPQPAIPADFAARIASRLPARKQASFRPRYFGLAFSWIGAIALIVALFFLAPSPAGVSSAGAWIELFVCTQFLCLVVWMALRAHRTYKA</sequence>